<keyword evidence="3" id="KW-0378">Hydrolase</keyword>
<evidence type="ECO:0000259" key="1">
    <source>
        <dbReference type="PROSITE" id="PS51192"/>
    </source>
</evidence>
<dbReference type="InterPro" id="IPR001650">
    <property type="entry name" value="Helicase_C-like"/>
</dbReference>
<dbReference type="InterPro" id="IPR011335">
    <property type="entry name" value="Restrct_endonuc-II-like"/>
</dbReference>
<proteinExistence type="predicted"/>
<dbReference type="AlphaFoldDB" id="A0A7K1FQS4"/>
<keyword evidence="3" id="KW-0547">Nucleotide-binding</keyword>
<dbReference type="SUPFAM" id="SSF52540">
    <property type="entry name" value="P-loop containing nucleoside triphosphate hydrolases"/>
    <property type="match status" value="1"/>
</dbReference>
<feature type="domain" description="Helicase ATP-binding" evidence="1">
    <location>
        <begin position="170"/>
        <end position="334"/>
    </location>
</feature>
<dbReference type="Proteomes" id="UP000460221">
    <property type="component" value="Unassembled WGS sequence"/>
</dbReference>
<dbReference type="PROSITE" id="PS51192">
    <property type="entry name" value="HELICASE_ATP_BIND_1"/>
    <property type="match status" value="1"/>
</dbReference>
<dbReference type="SMART" id="SM00490">
    <property type="entry name" value="HELICc"/>
    <property type="match status" value="1"/>
</dbReference>
<dbReference type="EMBL" id="WLYK01000005">
    <property type="protein sequence ID" value="MTD15134.1"/>
    <property type="molecule type" value="Genomic_DNA"/>
</dbReference>
<name>A0A7K1FQS4_9ACTN</name>
<dbReference type="GO" id="GO:0016787">
    <property type="term" value="F:hydrolase activity"/>
    <property type="evidence" value="ECO:0007669"/>
    <property type="project" value="InterPro"/>
</dbReference>
<gene>
    <name evidence="3" type="ORF">GIS00_14415</name>
</gene>
<dbReference type="GO" id="GO:0005524">
    <property type="term" value="F:ATP binding"/>
    <property type="evidence" value="ECO:0007669"/>
    <property type="project" value="InterPro"/>
</dbReference>
<dbReference type="InterPro" id="IPR027417">
    <property type="entry name" value="P-loop_NTPase"/>
</dbReference>
<dbReference type="InterPro" id="IPR011856">
    <property type="entry name" value="tRNA_endonuc-like_dom_sf"/>
</dbReference>
<feature type="domain" description="Helicase C-terminal" evidence="2">
    <location>
        <begin position="392"/>
        <end position="546"/>
    </location>
</feature>
<dbReference type="Pfam" id="PF04851">
    <property type="entry name" value="ResIII"/>
    <property type="match status" value="1"/>
</dbReference>
<dbReference type="PANTHER" id="PTHR47396">
    <property type="entry name" value="TYPE I RESTRICTION ENZYME ECOKI R PROTEIN"/>
    <property type="match status" value="1"/>
</dbReference>
<dbReference type="PROSITE" id="PS51194">
    <property type="entry name" value="HELICASE_CTER"/>
    <property type="match status" value="1"/>
</dbReference>
<dbReference type="GO" id="GO:0009307">
    <property type="term" value="P:DNA restriction-modification system"/>
    <property type="evidence" value="ECO:0007669"/>
    <property type="project" value="InterPro"/>
</dbReference>
<dbReference type="Pfam" id="PF00271">
    <property type="entry name" value="Helicase_C"/>
    <property type="match status" value="1"/>
</dbReference>
<keyword evidence="3" id="KW-0067">ATP-binding</keyword>
<sequence>MPNCSSVCPPKARKLVLFLNELTLSGASWQAFERLVVRLLLSRGYTQVRLAGSSGDGGADVTANLNGKRWLFQCKRWRNAVGIATVDETLQAMHTYGADVPVVVSRNGFTTDVRELQRRLALAGTPLQLWDSSSLLKLIKRCRPEPITQQDPERYELRDYQRRAVEAVMNDRFRGARSALLVLATGLGKTHIAAETLREITKANGPVRTLVLAHRNELVYQLEKAFWPSLTAEQATAIWNGVERPDVDVLREIDVVFACVDSVAAAASQSPEMLEGFDLVIVDECHHLGSATYDAVLSALSAGDGGTFLIGLTATPWRPDGADLSRWFDLPAASIDLVQGLRQGFLANVDYRMFTDNIRWESIAAIDGVSLTPKGINRTLFIEEWDDAVIDRLREAWTEVENPKAIVFCGTIDHAIEVAAKVNSLGFSKAVALHSRMTAGRDSVVQRNRVLWDFAEGTVGILTAVDILNEGVDVPDVNIVVFQRVTHSRRIFIQQLGRGLRITPGKEKVIVLDFVSDVRRIAAGLDLQSSLNRPLGGDRIRLGSSVSFMRHGQVDQSGNDFLREWLGDIEGLESAGDDNHILRFPPTNPPVG</sequence>
<dbReference type="InterPro" id="IPR050742">
    <property type="entry name" value="Helicase_Restrict-Modif_Enz"/>
</dbReference>
<dbReference type="PANTHER" id="PTHR47396:SF1">
    <property type="entry name" value="ATP-DEPENDENT HELICASE IRC3-RELATED"/>
    <property type="match status" value="1"/>
</dbReference>
<keyword evidence="3" id="KW-0347">Helicase</keyword>
<dbReference type="GO" id="GO:0003677">
    <property type="term" value="F:DNA binding"/>
    <property type="evidence" value="ECO:0007669"/>
    <property type="project" value="InterPro"/>
</dbReference>
<dbReference type="GO" id="GO:0005829">
    <property type="term" value="C:cytosol"/>
    <property type="evidence" value="ECO:0007669"/>
    <property type="project" value="TreeGrafter"/>
</dbReference>
<dbReference type="Gene3D" id="3.40.50.300">
    <property type="entry name" value="P-loop containing nucleotide triphosphate hydrolases"/>
    <property type="match status" value="2"/>
</dbReference>
<protein>
    <submittedName>
        <fullName evidence="3">DEAD/DEAH box helicase</fullName>
    </submittedName>
</protein>
<dbReference type="SMART" id="SM00487">
    <property type="entry name" value="DEXDc"/>
    <property type="match status" value="1"/>
</dbReference>
<dbReference type="InterPro" id="IPR006935">
    <property type="entry name" value="Helicase/UvrB_N"/>
</dbReference>
<reference evidence="3 4" key="1">
    <citation type="submission" date="2019-11" db="EMBL/GenBank/DDBJ databases">
        <authorList>
            <person name="Jiang L.-Q."/>
        </authorList>
    </citation>
    <scope>NUCLEOTIDE SEQUENCE [LARGE SCALE GENOMIC DNA]</scope>
    <source>
        <strain evidence="3 4">YIM 132087</strain>
    </source>
</reference>
<dbReference type="Gene3D" id="3.40.1350.10">
    <property type="match status" value="1"/>
</dbReference>
<dbReference type="CDD" id="cd18799">
    <property type="entry name" value="SF2_C_EcoAI-like"/>
    <property type="match status" value="1"/>
</dbReference>
<dbReference type="Pfam" id="PF04471">
    <property type="entry name" value="Mrr_cat"/>
    <property type="match status" value="1"/>
</dbReference>
<comment type="caution">
    <text evidence="3">The sequence shown here is derived from an EMBL/GenBank/DDBJ whole genome shotgun (WGS) entry which is preliminary data.</text>
</comment>
<dbReference type="InterPro" id="IPR007560">
    <property type="entry name" value="Restrct_endonuc_IV_Mrr"/>
</dbReference>
<dbReference type="SUPFAM" id="SSF52980">
    <property type="entry name" value="Restriction endonuclease-like"/>
    <property type="match status" value="1"/>
</dbReference>
<accession>A0A7K1FQS4</accession>
<evidence type="ECO:0000313" key="4">
    <source>
        <dbReference type="Proteomes" id="UP000460221"/>
    </source>
</evidence>
<organism evidence="3 4">
    <name type="scientific">Nakamurella alba</name>
    <dbReference type="NCBI Taxonomy" id="2665158"/>
    <lineage>
        <taxon>Bacteria</taxon>
        <taxon>Bacillati</taxon>
        <taxon>Actinomycetota</taxon>
        <taxon>Actinomycetes</taxon>
        <taxon>Nakamurellales</taxon>
        <taxon>Nakamurellaceae</taxon>
        <taxon>Nakamurella</taxon>
    </lineage>
</organism>
<dbReference type="InterPro" id="IPR014001">
    <property type="entry name" value="Helicase_ATP-bd"/>
</dbReference>
<evidence type="ECO:0000313" key="3">
    <source>
        <dbReference type="EMBL" id="MTD15134.1"/>
    </source>
</evidence>
<evidence type="ECO:0000259" key="2">
    <source>
        <dbReference type="PROSITE" id="PS51194"/>
    </source>
</evidence>
<keyword evidence="4" id="KW-1185">Reference proteome</keyword>
<dbReference type="GO" id="GO:0004386">
    <property type="term" value="F:helicase activity"/>
    <property type="evidence" value="ECO:0007669"/>
    <property type="project" value="UniProtKB-KW"/>
</dbReference>
<dbReference type="GO" id="GO:0004519">
    <property type="term" value="F:endonuclease activity"/>
    <property type="evidence" value="ECO:0007669"/>
    <property type="project" value="InterPro"/>
</dbReference>